<dbReference type="Proteomes" id="UP000002051">
    <property type="component" value="Chromosome 5"/>
</dbReference>
<reference evidence="3" key="3">
    <citation type="submission" date="2015-04" db="UniProtKB">
        <authorList>
            <consortium name="EnsemblPlants"/>
        </authorList>
    </citation>
    <scope>IDENTIFICATION</scope>
    <source>
        <strain evidence="3">cv. Jemalong A17</strain>
    </source>
</reference>
<dbReference type="STRING" id="3880.G7JW18"/>
<dbReference type="EMBL" id="CM001221">
    <property type="protein sequence ID" value="AES94251.1"/>
    <property type="molecule type" value="Genomic_DNA"/>
</dbReference>
<name>G7JW18_MEDTR</name>
<dbReference type="PANTHER" id="PTHR33528:SF17">
    <property type="entry name" value="TRANSMEMBRANE PROTEIN"/>
    <property type="match status" value="1"/>
</dbReference>
<evidence type="ECO:0008006" key="5">
    <source>
        <dbReference type="Google" id="ProtNLM"/>
    </source>
</evidence>
<evidence type="ECO:0000313" key="4">
    <source>
        <dbReference type="Proteomes" id="UP000002051"/>
    </source>
</evidence>
<evidence type="ECO:0000313" key="3">
    <source>
        <dbReference type="EnsemblPlants" id="AES94251"/>
    </source>
</evidence>
<evidence type="ECO:0000313" key="2">
    <source>
        <dbReference type="EMBL" id="RHN53740.1"/>
    </source>
</evidence>
<organism evidence="1 4">
    <name type="scientific">Medicago truncatula</name>
    <name type="common">Barrel medic</name>
    <name type="synonym">Medicago tribuloides</name>
    <dbReference type="NCBI Taxonomy" id="3880"/>
    <lineage>
        <taxon>Eukaryota</taxon>
        <taxon>Viridiplantae</taxon>
        <taxon>Streptophyta</taxon>
        <taxon>Embryophyta</taxon>
        <taxon>Tracheophyta</taxon>
        <taxon>Spermatophyta</taxon>
        <taxon>Magnoliopsida</taxon>
        <taxon>eudicotyledons</taxon>
        <taxon>Gunneridae</taxon>
        <taxon>Pentapetalae</taxon>
        <taxon>rosids</taxon>
        <taxon>fabids</taxon>
        <taxon>Fabales</taxon>
        <taxon>Fabaceae</taxon>
        <taxon>Papilionoideae</taxon>
        <taxon>50 kb inversion clade</taxon>
        <taxon>NPAAA clade</taxon>
        <taxon>Hologalegina</taxon>
        <taxon>IRL clade</taxon>
        <taxon>Trifolieae</taxon>
        <taxon>Medicago</taxon>
    </lineage>
</organism>
<dbReference type="EnsemblPlants" id="AES94251">
    <property type="protein sequence ID" value="AES94251"/>
    <property type="gene ID" value="MTR_5g012410"/>
</dbReference>
<dbReference type="OrthoDB" id="2012160at2759"/>
<dbReference type="Proteomes" id="UP000265566">
    <property type="component" value="Chromosome 5"/>
</dbReference>
<proteinExistence type="predicted"/>
<dbReference type="HOGENOM" id="CLU_193426_1_0_1"/>
<dbReference type="PaxDb" id="3880-AES94251"/>
<reference evidence="1 4" key="1">
    <citation type="journal article" date="2011" name="Nature">
        <title>The Medicago genome provides insight into the evolution of rhizobial symbioses.</title>
        <authorList>
            <person name="Young N.D."/>
            <person name="Debelle F."/>
            <person name="Oldroyd G.E."/>
            <person name="Geurts R."/>
            <person name="Cannon S.B."/>
            <person name="Udvardi M.K."/>
            <person name="Benedito V.A."/>
            <person name="Mayer K.F."/>
            <person name="Gouzy J."/>
            <person name="Schoof H."/>
            <person name="Van de Peer Y."/>
            <person name="Proost S."/>
            <person name="Cook D.R."/>
            <person name="Meyers B.C."/>
            <person name="Spannagl M."/>
            <person name="Cheung F."/>
            <person name="De Mita S."/>
            <person name="Krishnakumar V."/>
            <person name="Gundlach H."/>
            <person name="Zhou S."/>
            <person name="Mudge J."/>
            <person name="Bharti A.K."/>
            <person name="Murray J.D."/>
            <person name="Naoumkina M.A."/>
            <person name="Rosen B."/>
            <person name="Silverstein K.A."/>
            <person name="Tang H."/>
            <person name="Rombauts S."/>
            <person name="Zhao P.X."/>
            <person name="Zhou P."/>
            <person name="Barbe V."/>
            <person name="Bardou P."/>
            <person name="Bechner M."/>
            <person name="Bellec A."/>
            <person name="Berger A."/>
            <person name="Berges H."/>
            <person name="Bidwell S."/>
            <person name="Bisseling T."/>
            <person name="Choisne N."/>
            <person name="Couloux A."/>
            <person name="Denny R."/>
            <person name="Deshpande S."/>
            <person name="Dai X."/>
            <person name="Doyle J.J."/>
            <person name="Dudez A.M."/>
            <person name="Farmer A.D."/>
            <person name="Fouteau S."/>
            <person name="Franken C."/>
            <person name="Gibelin C."/>
            <person name="Gish J."/>
            <person name="Goldstein S."/>
            <person name="Gonzalez A.J."/>
            <person name="Green P.J."/>
            <person name="Hallab A."/>
            <person name="Hartog M."/>
            <person name="Hua A."/>
            <person name="Humphray S.J."/>
            <person name="Jeong D.H."/>
            <person name="Jing Y."/>
            <person name="Jocker A."/>
            <person name="Kenton S.M."/>
            <person name="Kim D.J."/>
            <person name="Klee K."/>
            <person name="Lai H."/>
            <person name="Lang C."/>
            <person name="Lin S."/>
            <person name="Macmil S.L."/>
            <person name="Magdelenat G."/>
            <person name="Matthews L."/>
            <person name="McCorrison J."/>
            <person name="Monaghan E.L."/>
            <person name="Mun J.H."/>
            <person name="Najar F.Z."/>
            <person name="Nicholson C."/>
            <person name="Noirot C."/>
            <person name="O'Bleness M."/>
            <person name="Paule C.R."/>
            <person name="Poulain J."/>
            <person name="Prion F."/>
            <person name="Qin B."/>
            <person name="Qu C."/>
            <person name="Retzel E.F."/>
            <person name="Riddle C."/>
            <person name="Sallet E."/>
            <person name="Samain S."/>
            <person name="Samson N."/>
            <person name="Sanders I."/>
            <person name="Saurat O."/>
            <person name="Scarpelli C."/>
            <person name="Schiex T."/>
            <person name="Segurens B."/>
            <person name="Severin A.J."/>
            <person name="Sherrier D.J."/>
            <person name="Shi R."/>
            <person name="Sims S."/>
            <person name="Singer S.R."/>
            <person name="Sinharoy S."/>
            <person name="Sterck L."/>
            <person name="Viollet A."/>
            <person name="Wang B.B."/>
            <person name="Wang K."/>
            <person name="Wang M."/>
            <person name="Wang X."/>
            <person name="Warfsmann J."/>
            <person name="Weissenbach J."/>
            <person name="White D.D."/>
            <person name="White J.D."/>
            <person name="Wiley G.B."/>
            <person name="Wincker P."/>
            <person name="Xing Y."/>
            <person name="Yang L."/>
            <person name="Yao Z."/>
            <person name="Ying F."/>
            <person name="Zhai J."/>
            <person name="Zhou L."/>
            <person name="Zuber A."/>
            <person name="Denarie J."/>
            <person name="Dixon R.A."/>
            <person name="May G.D."/>
            <person name="Schwartz D.C."/>
            <person name="Rogers J."/>
            <person name="Quetier F."/>
            <person name="Town C.D."/>
            <person name="Roe B.A."/>
        </authorList>
    </citation>
    <scope>NUCLEOTIDE SEQUENCE [LARGE SCALE GENOMIC DNA]</scope>
    <source>
        <strain evidence="1">A17</strain>
        <strain evidence="3 4">cv. Jemalong A17</strain>
    </source>
</reference>
<evidence type="ECO:0000313" key="1">
    <source>
        <dbReference type="EMBL" id="AES94251.1"/>
    </source>
</evidence>
<keyword evidence="4" id="KW-1185">Reference proteome</keyword>
<dbReference type="OMA" id="VIAKHTE"/>
<dbReference type="InterPro" id="IPR027854">
    <property type="entry name" value="STMP1"/>
</dbReference>
<dbReference type="KEGG" id="mtr:11430243"/>
<dbReference type="PANTHER" id="PTHR33528">
    <property type="entry name" value="OS07G0239500 PROTEIN"/>
    <property type="match status" value="1"/>
</dbReference>
<dbReference type="Pfam" id="PF15054">
    <property type="entry name" value="DUF4535"/>
    <property type="match status" value="1"/>
</dbReference>
<reference evidence="1 4" key="2">
    <citation type="journal article" date="2014" name="BMC Genomics">
        <title>An improved genome release (version Mt4.0) for the model legume Medicago truncatula.</title>
        <authorList>
            <person name="Tang H."/>
            <person name="Krishnakumar V."/>
            <person name="Bidwell S."/>
            <person name="Rosen B."/>
            <person name="Chan A."/>
            <person name="Zhou S."/>
            <person name="Gentzbittel L."/>
            <person name="Childs K.L."/>
            <person name="Yandell M."/>
            <person name="Gundlach H."/>
            <person name="Mayer K.F."/>
            <person name="Schwartz D.C."/>
            <person name="Town C.D."/>
        </authorList>
    </citation>
    <scope>GENOME REANNOTATION</scope>
    <source>
        <strain evidence="3 4">cv. Jemalong A17</strain>
    </source>
</reference>
<dbReference type="AlphaFoldDB" id="G7JW18"/>
<reference evidence="2" key="4">
    <citation type="journal article" date="2018" name="Nat. Plants">
        <title>Whole-genome landscape of Medicago truncatula symbiotic genes.</title>
        <authorList>
            <person name="Pecrix Y."/>
            <person name="Gamas P."/>
            <person name="Carrere S."/>
        </authorList>
    </citation>
    <scope>NUCLEOTIDE SEQUENCE</scope>
    <source>
        <tissue evidence="2">Leaves</tissue>
    </source>
</reference>
<protein>
    <recommendedName>
        <fullName evidence="5">Transmembrane protein</fullName>
    </recommendedName>
</protein>
<gene>
    <name evidence="3" type="primary">11430243</name>
    <name evidence="1" type="ordered locus">MTR_5g012410</name>
    <name evidence="2" type="ORF">MtrunA17_Chr5g0399131</name>
</gene>
<dbReference type="Gramene" id="rna28682">
    <property type="protein sequence ID" value="RHN53740.1"/>
    <property type="gene ID" value="gene28682"/>
</dbReference>
<dbReference type="EMBL" id="PSQE01000005">
    <property type="protein sequence ID" value="RHN53740.1"/>
    <property type="molecule type" value="Genomic_DNA"/>
</dbReference>
<sequence>MAWFIKSSMSFIAGTGLGVYIAQNYNVPNVKKLASMAVSVASHLEQAYRKPKPESNNKDDDVQDS</sequence>
<accession>G7JW18</accession>